<sequence length="437" mass="48679">MRLHMQCKSIRLIIMVIENFLSRVIFGHGQAELELALPSEFKVVTLGPYPLCQYFKLPESDLGGELQLAFEDISFAPVTVAAIEPGTDKRQFKVTLNASVLKGQYKLFCLQRPEVTMDTGGLMGRLPALSAEEPAMTEEQYFRFVQLEQQRNHLNQTANGRLLVEEYNRHNDAYHHVYSTNEFLRLYWEENGTSEDMGEYTSEALKRGDVVNPKDRGFGSQGVAYNSNAFQQQIMLAVACQSAGYIEAGKAALSFSDVVKETGNTSQLSVELTGQEIYNAVESSSLTLKSLQTSPRTEVLLAALKNIATSKIASNSDIKSCQQLGYTLDAKMCQRLRAVYQGSLSQDSALPQLATHSDTIEIALERSEFDYVLTEQPDGALTLKLKSSTLSIPEMGLLSGTVYEHVKADTRFIRGLLVDRMASQLTRTLRALVRQQE</sequence>
<comment type="caution">
    <text evidence="1">The sequence shown here is derived from an EMBL/GenBank/DDBJ whole genome shotgun (WGS) entry which is preliminary data.</text>
</comment>
<dbReference type="OrthoDB" id="3923182at2"/>
<organism evidence="1 2">
    <name type="scientific">Pseudomonas helleri</name>
    <dbReference type="NCBI Taxonomy" id="1608996"/>
    <lineage>
        <taxon>Bacteria</taxon>
        <taxon>Pseudomonadati</taxon>
        <taxon>Pseudomonadota</taxon>
        <taxon>Gammaproteobacteria</taxon>
        <taxon>Pseudomonadales</taxon>
        <taxon>Pseudomonadaceae</taxon>
        <taxon>Pseudomonas</taxon>
    </lineage>
</organism>
<proteinExistence type="predicted"/>
<protein>
    <submittedName>
        <fullName evidence="1">Uncharacterized protein</fullName>
    </submittedName>
</protein>
<reference evidence="1 2" key="1">
    <citation type="submission" date="2019-10" db="EMBL/GenBank/DDBJ databases">
        <title>Evaluation of single-gene subtyping targets for Pseudomonas.</title>
        <authorList>
            <person name="Reichler S.J."/>
            <person name="Orsi R.H."/>
            <person name="Wiedmann M."/>
            <person name="Martin N.H."/>
            <person name="Murphy S.I."/>
        </authorList>
    </citation>
    <scope>NUCLEOTIDE SEQUENCE [LARGE SCALE GENOMIC DNA]</scope>
    <source>
        <strain evidence="1 2">FSL R10-1594</strain>
    </source>
</reference>
<dbReference type="AlphaFoldDB" id="A0A7X1XNA5"/>
<dbReference type="Proteomes" id="UP000443000">
    <property type="component" value="Unassembled WGS sequence"/>
</dbReference>
<name>A0A7X1XNA5_9PSED</name>
<evidence type="ECO:0000313" key="2">
    <source>
        <dbReference type="Proteomes" id="UP000443000"/>
    </source>
</evidence>
<evidence type="ECO:0000313" key="1">
    <source>
        <dbReference type="EMBL" id="MQU15080.1"/>
    </source>
</evidence>
<gene>
    <name evidence="1" type="ORF">GHN41_01295</name>
</gene>
<accession>A0A7X1XNA5</accession>
<dbReference type="RefSeq" id="WP_153403902.1">
    <property type="nucleotide sequence ID" value="NZ_WIVT01000001.1"/>
</dbReference>
<dbReference type="EMBL" id="WIVT01000001">
    <property type="protein sequence ID" value="MQU15080.1"/>
    <property type="molecule type" value="Genomic_DNA"/>
</dbReference>